<gene>
    <name evidence="2" type="ORF">NDU88_006686</name>
</gene>
<dbReference type="AlphaFoldDB" id="A0AAV7LPT6"/>
<feature type="region of interest" description="Disordered" evidence="1">
    <location>
        <begin position="63"/>
        <end position="98"/>
    </location>
</feature>
<comment type="caution">
    <text evidence="2">The sequence shown here is derived from an EMBL/GenBank/DDBJ whole genome shotgun (WGS) entry which is preliminary data.</text>
</comment>
<reference evidence="2" key="1">
    <citation type="journal article" date="2022" name="bioRxiv">
        <title>Sequencing and chromosome-scale assembly of the giantPleurodeles waltlgenome.</title>
        <authorList>
            <person name="Brown T."/>
            <person name="Elewa A."/>
            <person name="Iarovenko S."/>
            <person name="Subramanian E."/>
            <person name="Araus A.J."/>
            <person name="Petzold A."/>
            <person name="Susuki M."/>
            <person name="Suzuki K.-i.T."/>
            <person name="Hayashi T."/>
            <person name="Toyoda A."/>
            <person name="Oliveira C."/>
            <person name="Osipova E."/>
            <person name="Leigh N.D."/>
            <person name="Simon A."/>
            <person name="Yun M.H."/>
        </authorList>
    </citation>
    <scope>NUCLEOTIDE SEQUENCE</scope>
    <source>
        <strain evidence="2">20211129_DDA</strain>
        <tissue evidence="2">Liver</tissue>
    </source>
</reference>
<sequence>MFSVLLKVTFESQTFFFDPHVVAWVAEKKDLKVRFPLQRSTAVLGIPTQICLSKANLGMTQKGAPAELEEDQLRSGPSVSDTRSPAPSNKLAVFTDGS</sequence>
<organism evidence="2 3">
    <name type="scientific">Pleurodeles waltl</name>
    <name type="common">Iberian ribbed newt</name>
    <dbReference type="NCBI Taxonomy" id="8319"/>
    <lineage>
        <taxon>Eukaryota</taxon>
        <taxon>Metazoa</taxon>
        <taxon>Chordata</taxon>
        <taxon>Craniata</taxon>
        <taxon>Vertebrata</taxon>
        <taxon>Euteleostomi</taxon>
        <taxon>Amphibia</taxon>
        <taxon>Batrachia</taxon>
        <taxon>Caudata</taxon>
        <taxon>Salamandroidea</taxon>
        <taxon>Salamandridae</taxon>
        <taxon>Pleurodelinae</taxon>
        <taxon>Pleurodeles</taxon>
    </lineage>
</organism>
<name>A0AAV7LPT6_PLEWA</name>
<evidence type="ECO:0000256" key="1">
    <source>
        <dbReference type="SAM" id="MobiDB-lite"/>
    </source>
</evidence>
<accession>A0AAV7LPT6</accession>
<proteinExistence type="predicted"/>
<feature type="compositionally biased region" description="Polar residues" evidence="1">
    <location>
        <begin position="75"/>
        <end position="87"/>
    </location>
</feature>
<dbReference type="EMBL" id="JANPWB010000015">
    <property type="protein sequence ID" value="KAJ1093586.1"/>
    <property type="molecule type" value="Genomic_DNA"/>
</dbReference>
<dbReference type="Proteomes" id="UP001066276">
    <property type="component" value="Chromosome 11"/>
</dbReference>
<evidence type="ECO:0000313" key="2">
    <source>
        <dbReference type="EMBL" id="KAJ1093586.1"/>
    </source>
</evidence>
<keyword evidence="3" id="KW-1185">Reference proteome</keyword>
<evidence type="ECO:0000313" key="3">
    <source>
        <dbReference type="Proteomes" id="UP001066276"/>
    </source>
</evidence>
<protein>
    <submittedName>
        <fullName evidence="2">Uncharacterized protein</fullName>
    </submittedName>
</protein>